<proteinExistence type="predicted"/>
<evidence type="ECO:0000313" key="4">
    <source>
        <dbReference type="EMBL" id="SER51676.1"/>
    </source>
</evidence>
<dbReference type="RefSeq" id="WP_089740210.1">
    <property type="nucleotide sequence ID" value="NZ_FOGL01000005.1"/>
</dbReference>
<sequence length="334" mass="36352">MKAIVFEAPELIECLDREKPVKEEGYVLIKSAFAGICGSDLYIYSGTHPRAKTGLILGHEFSGTIASENEKFKIGTQVTVNPLIKCGQCSTCIAGLSHVCENLRLIGIDSDGGMSEFVKVPIENVYPLPEDMPLKAGALIEPVAVTVHAIRQGQYTPGDSVVIFGAGTIGICLALTLRNFGATNITIVEPNEYRQSHASNLGFNTINPKKESVKDVIEAGTNGIGADFVFDCAGHPSVLKDIIDITKIKGKIIIVAAYKKPGEVNLLQSMFKELSIQFVRVYTDRDFQLALEIVSRNPEYQKVITHELLPELSKEGFGILTGKGNAIKVMYTFE</sequence>
<dbReference type="Proteomes" id="UP000199687">
    <property type="component" value="Unassembled WGS sequence"/>
</dbReference>
<protein>
    <submittedName>
        <fullName evidence="4">2-desacetyl-2-hydroxyethyl bacteriochlorophyllide A dehydrogenase</fullName>
    </submittedName>
</protein>
<dbReference type="InterPro" id="IPR013154">
    <property type="entry name" value="ADH-like_N"/>
</dbReference>
<name>A0A1H9PTR0_9BACI</name>
<dbReference type="SUPFAM" id="SSF50129">
    <property type="entry name" value="GroES-like"/>
    <property type="match status" value="1"/>
</dbReference>
<dbReference type="InterPro" id="IPR050129">
    <property type="entry name" value="Zn_alcohol_dh"/>
</dbReference>
<evidence type="ECO:0000313" key="5">
    <source>
        <dbReference type="Proteomes" id="UP000199687"/>
    </source>
</evidence>
<evidence type="ECO:0000259" key="2">
    <source>
        <dbReference type="Pfam" id="PF00107"/>
    </source>
</evidence>
<dbReference type="GO" id="GO:0016491">
    <property type="term" value="F:oxidoreductase activity"/>
    <property type="evidence" value="ECO:0007669"/>
    <property type="project" value="UniProtKB-KW"/>
</dbReference>
<reference evidence="4 5" key="1">
    <citation type="submission" date="2016-10" db="EMBL/GenBank/DDBJ databases">
        <authorList>
            <person name="de Groot N.N."/>
        </authorList>
    </citation>
    <scope>NUCLEOTIDE SEQUENCE [LARGE SCALE GENOMIC DNA]</scope>
    <source>
        <strain evidence="4 5">CGMCC 1.7727</strain>
    </source>
</reference>
<dbReference type="EMBL" id="FOGL01000005">
    <property type="protein sequence ID" value="SER51676.1"/>
    <property type="molecule type" value="Genomic_DNA"/>
</dbReference>
<dbReference type="InterPro" id="IPR036291">
    <property type="entry name" value="NAD(P)-bd_dom_sf"/>
</dbReference>
<keyword evidence="1" id="KW-0560">Oxidoreductase</keyword>
<organism evidence="4 5">
    <name type="scientific">Gracilibacillus ureilyticus</name>
    <dbReference type="NCBI Taxonomy" id="531814"/>
    <lineage>
        <taxon>Bacteria</taxon>
        <taxon>Bacillati</taxon>
        <taxon>Bacillota</taxon>
        <taxon>Bacilli</taxon>
        <taxon>Bacillales</taxon>
        <taxon>Bacillaceae</taxon>
        <taxon>Gracilibacillus</taxon>
    </lineage>
</organism>
<keyword evidence="5" id="KW-1185">Reference proteome</keyword>
<dbReference type="OrthoDB" id="9770238at2"/>
<evidence type="ECO:0000256" key="1">
    <source>
        <dbReference type="ARBA" id="ARBA00023002"/>
    </source>
</evidence>
<dbReference type="Pfam" id="PF08240">
    <property type="entry name" value="ADH_N"/>
    <property type="match status" value="1"/>
</dbReference>
<dbReference type="Pfam" id="PF00107">
    <property type="entry name" value="ADH_zinc_N"/>
    <property type="match status" value="1"/>
</dbReference>
<feature type="domain" description="Alcohol dehydrogenase-like C-terminal" evidence="2">
    <location>
        <begin position="169"/>
        <end position="295"/>
    </location>
</feature>
<evidence type="ECO:0000259" key="3">
    <source>
        <dbReference type="Pfam" id="PF08240"/>
    </source>
</evidence>
<dbReference type="InterPro" id="IPR011032">
    <property type="entry name" value="GroES-like_sf"/>
</dbReference>
<accession>A0A1H9PTR0</accession>
<feature type="domain" description="Alcohol dehydrogenase-like N-terminal" evidence="3">
    <location>
        <begin position="24"/>
        <end position="130"/>
    </location>
</feature>
<dbReference type="SUPFAM" id="SSF51735">
    <property type="entry name" value="NAD(P)-binding Rossmann-fold domains"/>
    <property type="match status" value="1"/>
</dbReference>
<dbReference type="Gene3D" id="3.40.50.720">
    <property type="entry name" value="NAD(P)-binding Rossmann-like Domain"/>
    <property type="match status" value="1"/>
</dbReference>
<dbReference type="STRING" id="531814.SAMN04487944_105148"/>
<dbReference type="InterPro" id="IPR013149">
    <property type="entry name" value="ADH-like_C"/>
</dbReference>
<gene>
    <name evidence="4" type="ORF">SAMN04487944_105148</name>
</gene>
<dbReference type="AlphaFoldDB" id="A0A1H9PTR0"/>
<dbReference type="PANTHER" id="PTHR43401">
    <property type="entry name" value="L-THREONINE 3-DEHYDROGENASE"/>
    <property type="match status" value="1"/>
</dbReference>
<dbReference type="PANTHER" id="PTHR43401:SF2">
    <property type="entry name" value="L-THREONINE 3-DEHYDROGENASE"/>
    <property type="match status" value="1"/>
</dbReference>
<dbReference type="Gene3D" id="3.90.180.10">
    <property type="entry name" value="Medium-chain alcohol dehydrogenases, catalytic domain"/>
    <property type="match status" value="1"/>
</dbReference>